<name>A0A7C8RJH6_ORBOL</name>
<feature type="domain" description="PLD phosphodiesterase" evidence="3">
    <location>
        <begin position="1220"/>
        <end position="1247"/>
    </location>
</feature>
<dbReference type="OrthoDB" id="2958217at2759"/>
<dbReference type="PANTHER" id="PTHR21248">
    <property type="entry name" value="CARDIOLIPIN SYNTHASE"/>
    <property type="match status" value="1"/>
</dbReference>
<feature type="compositionally biased region" description="Acidic residues" evidence="1">
    <location>
        <begin position="110"/>
        <end position="126"/>
    </location>
</feature>
<organism evidence="4 5">
    <name type="scientific">Orbilia oligospora</name>
    <name type="common">Nematode-trapping fungus</name>
    <name type="synonym">Arthrobotrys oligospora</name>
    <dbReference type="NCBI Taxonomy" id="2813651"/>
    <lineage>
        <taxon>Eukaryota</taxon>
        <taxon>Fungi</taxon>
        <taxon>Dikarya</taxon>
        <taxon>Ascomycota</taxon>
        <taxon>Pezizomycotina</taxon>
        <taxon>Orbiliomycetes</taxon>
        <taxon>Orbiliales</taxon>
        <taxon>Orbiliaceae</taxon>
        <taxon>Orbilia</taxon>
    </lineage>
</organism>
<dbReference type="GO" id="GO:0030572">
    <property type="term" value="F:phosphatidyltransferase activity"/>
    <property type="evidence" value="ECO:0007669"/>
    <property type="project" value="UniProtKB-ARBA"/>
</dbReference>
<evidence type="ECO:0000259" key="3">
    <source>
        <dbReference type="PROSITE" id="PS50035"/>
    </source>
</evidence>
<dbReference type="InterPro" id="IPR001736">
    <property type="entry name" value="PLipase_D/transphosphatidylase"/>
</dbReference>
<dbReference type="Gene3D" id="3.30.870.10">
    <property type="entry name" value="Endonuclease Chain A"/>
    <property type="match status" value="2"/>
</dbReference>
<dbReference type="GO" id="GO:0032049">
    <property type="term" value="P:cardiolipin biosynthetic process"/>
    <property type="evidence" value="ECO:0007669"/>
    <property type="project" value="UniProtKB-ARBA"/>
</dbReference>
<protein>
    <recommendedName>
        <fullName evidence="3">PLD phosphodiesterase domain-containing protein</fullName>
    </recommendedName>
</protein>
<feature type="compositionally biased region" description="Low complexity" evidence="1">
    <location>
        <begin position="416"/>
        <end position="429"/>
    </location>
</feature>
<evidence type="ECO:0000256" key="2">
    <source>
        <dbReference type="SAM" id="Phobius"/>
    </source>
</evidence>
<dbReference type="SMART" id="SM00155">
    <property type="entry name" value="PLDc"/>
    <property type="match status" value="2"/>
</dbReference>
<feature type="region of interest" description="Disordered" evidence="1">
    <location>
        <begin position="1"/>
        <end position="161"/>
    </location>
</feature>
<feature type="compositionally biased region" description="Basic and acidic residues" evidence="1">
    <location>
        <begin position="499"/>
        <end position="519"/>
    </location>
</feature>
<keyword evidence="2" id="KW-0812">Transmembrane</keyword>
<accession>A0A7C8RJH6</accession>
<keyword evidence="2" id="KW-0472">Membrane</keyword>
<feature type="compositionally biased region" description="Acidic residues" evidence="1">
    <location>
        <begin position="71"/>
        <end position="98"/>
    </location>
</feature>
<dbReference type="Pfam" id="PF13091">
    <property type="entry name" value="PLDc_2"/>
    <property type="match status" value="1"/>
</dbReference>
<dbReference type="CDD" id="cd00138">
    <property type="entry name" value="PLDc_SF"/>
    <property type="match status" value="2"/>
</dbReference>
<proteinExistence type="predicted"/>
<evidence type="ECO:0000313" key="5">
    <source>
        <dbReference type="Proteomes" id="UP000474640"/>
    </source>
</evidence>
<dbReference type="Pfam" id="PF09368">
    <property type="entry name" value="Sas10"/>
    <property type="match status" value="1"/>
</dbReference>
<keyword evidence="2" id="KW-1133">Transmembrane helix</keyword>
<dbReference type="InterPro" id="IPR018972">
    <property type="entry name" value="Sas10_C_dom"/>
</dbReference>
<sequence length="1315" mass="147442">MAKKSKRSRSANSKPSGPRPVDPSDAKLGKKLTTYEDVADSEDEFYLNRDRIEFDEDPATKRRRLNQDPAFESDDEEMDIEGLPSEEDSDDGEEEEEETAGRAKSSRLSDDDDEESEEDEEQDEYADWGQSKKSYYGANDFENDEDAEMEEAEARRIQQKQLQSMSAKDFGVDEDEWNGTATTTTVTGGKTEGKPSVPALDDLNLDNIGKPKKITIPSSEKDKLELLNLLHPEFEPLRQEYLRLAPTYEDVMAKGKEKTNRASLARRKWIVLSAYLGVLSMYFAFLNQPREEGTVVELRDHEIMETILKWRLEWLKIEGEEEGQTPEPEDVERSMGDMSIGDDEEEKEYDDDDDEEEEDINDDMSLSDGEKEEEPVLQVPGKAKSKQKLNGIEETSKKAKSSSSISLKEAKRLAKSDAGLADLDSLLPSTNTTRQKPKNAKTAVQFRAADDFGDQDVLYSSDAEEKAKRKKSLRFYTAQIHQKSNKRALAGRDAGGDVDLPRKERNKDREERLNADAKKRGLGGDLGADLGGDSDYDDNDLTNARTLKAEIENDGLAGDEDALDYYNAVASKSLMDKMKKKLQKEAAQTKDRVVETETIDPVTGKRAIGYTIEKNKGLTPHRKKDVRNPRVKKRKKFEAAKKKLGSKKAIYKAPTGAYSGEATGIRTKVINAAHTPARNHQALPLSTVFTPASTMATTTITAATTHRQPQTDDRILPSSVPPRTSRPGQTYTLSGADPSLSPKLASWLNQPGLTPTHKRIAYAFYTTLSSHSQDIHSSKHKFMSKLERLRLSRLDNPSSATHPIEDLLSTSYVDDYVVGTGESLTNFQCTKMLEAENEVIIVTGFLNPTSASVKNLSRTIEILATRQVLKNVRRGTDNTLKVHICFSSSGFLQKVLHTKNPKGRIWKPREWKKLGLGDPNYLKGKIDLTVKSIFVRPVGLLHGKYMIVDRKILVVPSSNLSWEEWLEGATAYLRYPDDSPDCVVRKFVQYWESIWRHGEEPGPERFDPIMERFPAVMLNEGGGSIVMERPRGLAVEKTSLAGGARWEGFAPTVFLPHPERGSFPPVWPLGEVEFIWKIVKSMMGVVFENAGRDQEYLGNPQNAFWMAAIEGAEKSIYVHTPNVTAKPLIDALMRAVKRGVVVEIVTSMGMMKWEQLVTAGTTTDKCLIKMVAELQNWKGTLDEEEAITTGGLWIYRYNSMKRPPLLPFIKQPEDNFKLTWYDKSHVKCLIVDEEVVALGSGNFDQASWATSQEVNVGLFWDSTRTGRVRQALVDALAGRLEVFRGSGWVKGGLGDDEYDYGVDGVPRIKRNHHGS</sequence>
<dbReference type="InterPro" id="IPR025202">
    <property type="entry name" value="PLD-like_dom"/>
</dbReference>
<feature type="region of interest" description="Disordered" evidence="1">
    <location>
        <begin position="173"/>
        <end position="204"/>
    </location>
</feature>
<evidence type="ECO:0000256" key="1">
    <source>
        <dbReference type="SAM" id="MobiDB-lite"/>
    </source>
</evidence>
<dbReference type="Proteomes" id="UP000474640">
    <property type="component" value="Unassembled WGS sequence"/>
</dbReference>
<reference evidence="4 5" key="1">
    <citation type="submission" date="2020-01" db="EMBL/GenBank/DDBJ databases">
        <authorList>
            <person name="Palmer J.M."/>
        </authorList>
    </citation>
    <scope>NUCLEOTIDE SEQUENCE [LARGE SCALE GENOMIC DNA]</scope>
    <source>
        <strain evidence="4 5">TWF970</strain>
    </source>
</reference>
<feature type="compositionally biased region" description="Acidic residues" evidence="1">
    <location>
        <begin position="319"/>
        <end position="330"/>
    </location>
</feature>
<feature type="region of interest" description="Disordered" evidence="1">
    <location>
        <begin position="619"/>
        <end position="639"/>
    </location>
</feature>
<feature type="region of interest" description="Disordered" evidence="1">
    <location>
        <begin position="319"/>
        <end position="447"/>
    </location>
</feature>
<dbReference type="PANTHER" id="PTHR21248:SF11">
    <property type="entry name" value="PLD PHOSPHODIESTERASE DOMAIN-CONTAINING PROTEIN"/>
    <property type="match status" value="1"/>
</dbReference>
<dbReference type="PROSITE" id="PS50035">
    <property type="entry name" value="PLD"/>
    <property type="match status" value="2"/>
</dbReference>
<dbReference type="EMBL" id="JAABOJ010000005">
    <property type="protein sequence ID" value="KAF3286852.1"/>
    <property type="molecule type" value="Genomic_DNA"/>
</dbReference>
<feature type="region of interest" description="Disordered" evidence="1">
    <location>
        <begin position="703"/>
        <end position="737"/>
    </location>
</feature>
<feature type="compositionally biased region" description="Acidic residues" evidence="1">
    <location>
        <begin position="340"/>
        <end position="362"/>
    </location>
</feature>
<feature type="region of interest" description="Disordered" evidence="1">
    <location>
        <begin position="484"/>
        <end position="533"/>
    </location>
</feature>
<evidence type="ECO:0000313" key="4">
    <source>
        <dbReference type="EMBL" id="KAF3286852.1"/>
    </source>
</evidence>
<dbReference type="SUPFAM" id="SSF56024">
    <property type="entry name" value="Phospholipase D/nuclease"/>
    <property type="match status" value="2"/>
</dbReference>
<gene>
    <name evidence="4" type="ORF">TWF970_008687</name>
</gene>
<feature type="compositionally biased region" description="Low complexity" evidence="1">
    <location>
        <begin position="179"/>
        <end position="189"/>
    </location>
</feature>
<feature type="domain" description="PLD phosphodiesterase" evidence="3">
    <location>
        <begin position="937"/>
        <end position="964"/>
    </location>
</feature>
<feature type="compositionally biased region" description="Acidic residues" evidence="1">
    <location>
        <begin position="141"/>
        <end position="151"/>
    </location>
</feature>
<feature type="transmembrane region" description="Helical" evidence="2">
    <location>
        <begin position="269"/>
        <end position="286"/>
    </location>
</feature>
<comment type="caution">
    <text evidence="4">The sequence shown here is derived from an EMBL/GenBank/DDBJ whole genome shotgun (WGS) entry which is preliminary data.</text>
</comment>